<dbReference type="EMBL" id="WKPR01000003">
    <property type="protein sequence ID" value="MSB18466.1"/>
    <property type="molecule type" value="Genomic_DNA"/>
</dbReference>
<accession>A0A6I2QZS1</accession>
<comment type="caution">
    <text evidence="1">The sequence shown here is derived from an EMBL/GenBank/DDBJ whole genome shotgun (WGS) entry which is preliminary data.</text>
</comment>
<dbReference type="Proteomes" id="UP000434475">
    <property type="component" value="Unassembled WGS sequence"/>
</dbReference>
<evidence type="ECO:0000313" key="1">
    <source>
        <dbReference type="EMBL" id="MSB18466.1"/>
    </source>
</evidence>
<evidence type="ECO:0000313" key="2">
    <source>
        <dbReference type="Proteomes" id="UP000434475"/>
    </source>
</evidence>
<reference evidence="1 2" key="1">
    <citation type="journal article" date="2019" name="Nat. Med.">
        <title>A library of human gut bacterial isolates paired with longitudinal multiomics data enables mechanistic microbiome research.</title>
        <authorList>
            <person name="Poyet M."/>
            <person name="Groussin M."/>
            <person name="Gibbons S.M."/>
            <person name="Avila-Pacheco J."/>
            <person name="Jiang X."/>
            <person name="Kearney S.M."/>
            <person name="Perrotta A.R."/>
            <person name="Berdy B."/>
            <person name="Zhao S."/>
            <person name="Lieberman T.D."/>
            <person name="Swanson P.K."/>
            <person name="Smith M."/>
            <person name="Roesemann S."/>
            <person name="Alexander J.E."/>
            <person name="Rich S.A."/>
            <person name="Livny J."/>
            <person name="Vlamakis H."/>
            <person name="Clish C."/>
            <person name="Bullock K."/>
            <person name="Deik A."/>
            <person name="Scott J."/>
            <person name="Pierce K.A."/>
            <person name="Xavier R.J."/>
            <person name="Alm E.J."/>
        </authorList>
    </citation>
    <scope>NUCLEOTIDE SEQUENCE [LARGE SCALE GENOMIC DNA]</scope>
    <source>
        <strain evidence="1 2">BIOML-A2</strain>
    </source>
</reference>
<organism evidence="1 2">
    <name type="scientific">Flavonifractor plautii</name>
    <name type="common">Fusobacterium plautii</name>
    <dbReference type="NCBI Taxonomy" id="292800"/>
    <lineage>
        <taxon>Bacteria</taxon>
        <taxon>Bacillati</taxon>
        <taxon>Bacillota</taxon>
        <taxon>Clostridia</taxon>
        <taxon>Eubacteriales</taxon>
        <taxon>Oscillospiraceae</taxon>
        <taxon>Flavonifractor</taxon>
    </lineage>
</organism>
<name>A0A6I2QZS1_FLAPL</name>
<dbReference type="AlphaFoldDB" id="A0A6I2QZS1"/>
<proteinExistence type="predicted"/>
<protein>
    <submittedName>
        <fullName evidence="1">Uncharacterized protein</fullName>
    </submittedName>
</protein>
<dbReference type="RefSeq" id="WP_172697229.1">
    <property type="nucleotide sequence ID" value="NZ_WKPR01000003.1"/>
</dbReference>
<sequence length="101" mass="11147">MKIGRAAEILDPEHREQYESLEPVNEACRMGMEALRRLEPRPPHPDGDEHLLACPHCGSGEYLYNEDGNEQRFCGQCGQAIEWGGDSCDPPAARPGEAGAR</sequence>
<gene>
    <name evidence="1" type="ORF">GKE97_02920</name>
</gene>